<feature type="domain" description="Tyr recombinase" evidence="7">
    <location>
        <begin position="1"/>
        <end position="182"/>
    </location>
</feature>
<accession>A0A379SDU1</accession>
<protein>
    <submittedName>
        <fullName evidence="8">DNA recombinase</fullName>
    </submittedName>
</protein>
<evidence type="ECO:0000256" key="5">
    <source>
        <dbReference type="ARBA" id="ARBA00023163"/>
    </source>
</evidence>
<evidence type="ECO:0000256" key="6">
    <source>
        <dbReference type="ARBA" id="ARBA00023172"/>
    </source>
</evidence>
<keyword evidence="6" id="KW-0233">DNA recombination</keyword>
<evidence type="ECO:0000259" key="7">
    <source>
        <dbReference type="PROSITE" id="PS51898"/>
    </source>
</evidence>
<dbReference type="NCBIfam" id="NF007370">
    <property type="entry name" value="PRK09870.1"/>
    <property type="match status" value="1"/>
</dbReference>
<sequence>MRKYITDNEWCSFFKAITNSVNECRDKTMFYLMYIHGLRVSEVIGLTLSDIDLKEKIIYIRRLKNGFSTVHPLHMDELSLLNEWMNIRSSYVNSTLNSWLFLSAYGKKISRQWIYKICKKYGQKSGIPLNLHPHMLRHACGYALANQGLDTRLIQDYLGHRNIHHTVLYTASNAERFRKAWKNPPSLFSPDSP</sequence>
<evidence type="ECO:0000256" key="4">
    <source>
        <dbReference type="ARBA" id="ARBA00023015"/>
    </source>
</evidence>
<dbReference type="GO" id="GO:0003677">
    <property type="term" value="F:DNA binding"/>
    <property type="evidence" value="ECO:0007669"/>
    <property type="project" value="InterPro"/>
</dbReference>
<keyword evidence="5" id="KW-0804">Transcription</keyword>
<dbReference type="AlphaFoldDB" id="A0A379SDU1"/>
<dbReference type="GO" id="GO:0015074">
    <property type="term" value="P:DNA integration"/>
    <property type="evidence" value="ECO:0007669"/>
    <property type="project" value="UniProtKB-KW"/>
</dbReference>
<dbReference type="Pfam" id="PF00589">
    <property type="entry name" value="Phage_integrase"/>
    <property type="match status" value="1"/>
</dbReference>
<proteinExistence type="inferred from homology"/>
<reference evidence="8 9" key="1">
    <citation type="submission" date="2018-06" db="EMBL/GenBank/DDBJ databases">
        <authorList>
            <consortium name="Pathogen Informatics"/>
            <person name="Doyle S."/>
        </authorList>
    </citation>
    <scope>NUCLEOTIDE SEQUENCE [LARGE SCALE GENOMIC DNA]</scope>
    <source>
        <strain evidence="8 9">NCTC10718</strain>
    </source>
</reference>
<dbReference type="InterPro" id="IPR013762">
    <property type="entry name" value="Integrase-like_cat_sf"/>
</dbReference>
<keyword evidence="4" id="KW-0805">Transcription regulation</keyword>
<keyword evidence="3" id="KW-0229">DNA integration</keyword>
<dbReference type="GO" id="GO:0006310">
    <property type="term" value="P:DNA recombination"/>
    <property type="evidence" value="ECO:0007669"/>
    <property type="project" value="UniProtKB-KW"/>
</dbReference>
<gene>
    <name evidence="8" type="primary">xerD_7</name>
    <name evidence="8" type="ORF">NCTC10718_05093</name>
</gene>
<evidence type="ECO:0000313" key="8">
    <source>
        <dbReference type="EMBL" id="SUG27763.1"/>
    </source>
</evidence>
<dbReference type="PANTHER" id="PTHR30349">
    <property type="entry name" value="PHAGE INTEGRASE-RELATED"/>
    <property type="match status" value="1"/>
</dbReference>
<comment type="similarity">
    <text evidence="1">Belongs to the 'phage' integrase family.</text>
</comment>
<dbReference type="SUPFAM" id="SSF56349">
    <property type="entry name" value="DNA breaking-rejoining enzymes"/>
    <property type="match status" value="1"/>
</dbReference>
<name>A0A379SDU1_SALER</name>
<dbReference type="PANTHER" id="PTHR30349:SF62">
    <property type="entry name" value="TYPE 1 FIMBRIAE REGULATORY PROTEIN FIMB-RELATED"/>
    <property type="match status" value="1"/>
</dbReference>
<organism evidence="8 9">
    <name type="scientific">Salmonella enterica</name>
    <name type="common">Salmonella choleraesuis</name>
    <dbReference type="NCBI Taxonomy" id="28901"/>
    <lineage>
        <taxon>Bacteria</taxon>
        <taxon>Pseudomonadati</taxon>
        <taxon>Pseudomonadota</taxon>
        <taxon>Gammaproteobacteria</taxon>
        <taxon>Enterobacterales</taxon>
        <taxon>Enterobacteriaceae</taxon>
        <taxon>Salmonella</taxon>
    </lineage>
</organism>
<evidence type="ECO:0000256" key="1">
    <source>
        <dbReference type="ARBA" id="ARBA00008857"/>
    </source>
</evidence>
<keyword evidence="2" id="KW-1029">Fimbrium biogenesis</keyword>
<dbReference type="EMBL" id="UGWQ01000004">
    <property type="protein sequence ID" value="SUG27763.1"/>
    <property type="molecule type" value="Genomic_DNA"/>
</dbReference>
<dbReference type="PROSITE" id="PS51898">
    <property type="entry name" value="TYR_RECOMBINASE"/>
    <property type="match status" value="1"/>
</dbReference>
<dbReference type="Proteomes" id="UP000254332">
    <property type="component" value="Unassembled WGS sequence"/>
</dbReference>
<evidence type="ECO:0000313" key="9">
    <source>
        <dbReference type="Proteomes" id="UP000254332"/>
    </source>
</evidence>
<dbReference type="InterPro" id="IPR050090">
    <property type="entry name" value="Tyrosine_recombinase_XerCD"/>
</dbReference>
<evidence type="ECO:0000256" key="3">
    <source>
        <dbReference type="ARBA" id="ARBA00022908"/>
    </source>
</evidence>
<dbReference type="InterPro" id="IPR002104">
    <property type="entry name" value="Integrase_catalytic"/>
</dbReference>
<evidence type="ECO:0000256" key="2">
    <source>
        <dbReference type="ARBA" id="ARBA00022558"/>
    </source>
</evidence>
<dbReference type="InterPro" id="IPR011010">
    <property type="entry name" value="DNA_brk_join_enz"/>
</dbReference>
<dbReference type="Gene3D" id="1.10.443.10">
    <property type="entry name" value="Intergrase catalytic core"/>
    <property type="match status" value="1"/>
</dbReference>